<name>A0ABR9V6E8_9CHRO</name>
<proteinExistence type="predicted"/>
<dbReference type="EMBL" id="JADEWC010000032">
    <property type="protein sequence ID" value="MBE9223458.1"/>
    <property type="molecule type" value="Genomic_DNA"/>
</dbReference>
<keyword evidence="2" id="KW-1185">Reference proteome</keyword>
<sequence length="317" mass="37502">MDNIIFQKPDLTIVTPTREGFSAHWLDNLAKVRGNVEFILVHPPGMKKVQVDDYRIQQINAPFRGEIIQRMTGLYNARAEYTLTINCDEYLIPEIAEIVKIYFQRFPDSWILRLARKSYVYGEKDKLSMPWSFVPSSVDNLPIWDGRKENKEPSWEENYLQEMPIAPLQNSFDINILWRNRKDHHGRHTENFDKKVWKTKLVKDTLIKLSQNMTIFSVFKYIPFWCLDRLLGLAIQANFFTQNGDIIGHILPLSEQIRIEDNPPEYRGKPRYYILSELILLKSFPQYPYIWNLVIFNTRKYGFLFIKESIKGFSLLG</sequence>
<evidence type="ECO:0000313" key="2">
    <source>
        <dbReference type="Proteomes" id="UP000654604"/>
    </source>
</evidence>
<accession>A0ABR9V6E8</accession>
<comment type="caution">
    <text evidence="1">The sequence shown here is derived from an EMBL/GenBank/DDBJ whole genome shotgun (WGS) entry which is preliminary data.</text>
</comment>
<reference evidence="1 2" key="1">
    <citation type="submission" date="2020-10" db="EMBL/GenBank/DDBJ databases">
        <authorList>
            <person name="Castelo-Branco R."/>
            <person name="Eusebio N."/>
            <person name="Adriana R."/>
            <person name="Vieira A."/>
            <person name="Brugerolle De Fraissinette N."/>
            <person name="Rezende De Castro R."/>
            <person name="Schneider M.P."/>
            <person name="Vasconcelos V."/>
            <person name="Leao P.N."/>
        </authorList>
    </citation>
    <scope>NUCLEOTIDE SEQUENCE [LARGE SCALE GENOMIC DNA]</scope>
    <source>
        <strain evidence="1 2">LEGE 03274</strain>
    </source>
</reference>
<protein>
    <submittedName>
        <fullName evidence="1">Transposase</fullName>
    </submittedName>
</protein>
<evidence type="ECO:0000313" key="1">
    <source>
        <dbReference type="EMBL" id="MBE9223458.1"/>
    </source>
</evidence>
<dbReference type="RefSeq" id="WP_193801696.1">
    <property type="nucleotide sequence ID" value="NZ_JADEWC010000032.1"/>
</dbReference>
<gene>
    <name evidence="1" type="ORF">IQ215_12195</name>
</gene>
<organism evidence="1 2">
    <name type="scientific">Cyanobacterium stanieri LEGE 03274</name>
    <dbReference type="NCBI Taxonomy" id="1828756"/>
    <lineage>
        <taxon>Bacteria</taxon>
        <taxon>Bacillati</taxon>
        <taxon>Cyanobacteriota</taxon>
        <taxon>Cyanophyceae</taxon>
        <taxon>Oscillatoriophycideae</taxon>
        <taxon>Chroococcales</taxon>
        <taxon>Geminocystaceae</taxon>
        <taxon>Cyanobacterium</taxon>
    </lineage>
</organism>
<dbReference type="Proteomes" id="UP000654604">
    <property type="component" value="Unassembled WGS sequence"/>
</dbReference>